<sequence>MQITQCLPHRDTRYAKGVHQFAFGWHLLMFLVGAVEDAVTQNFLDLCIQRHRRHLQHRWILLSGFLHISSRSITCYDE</sequence>
<evidence type="ECO:0000313" key="2">
    <source>
        <dbReference type="Proteomes" id="UP000064243"/>
    </source>
</evidence>
<proteinExistence type="predicted"/>
<dbReference type="AlphaFoldDB" id="A0A106BM62"/>
<dbReference type="EMBL" id="LDUG01000033">
    <property type="protein sequence ID" value="KVW94708.1"/>
    <property type="molecule type" value="Genomic_DNA"/>
</dbReference>
<keyword evidence="2" id="KW-1185">Reference proteome</keyword>
<protein>
    <submittedName>
        <fullName evidence="1">Uncharacterized protein</fullName>
    </submittedName>
</protein>
<reference evidence="1 2" key="1">
    <citation type="journal article" date="2015" name="Appl. Environ. Microbiol.">
        <title>Aerobic and Anaerobic Thiosulfate Oxidation by a Cold-Adapted, Subglacial Chemoautotroph.</title>
        <authorList>
            <person name="Harrold Z.R."/>
            <person name="Skidmore M.L."/>
            <person name="Hamilton T.L."/>
            <person name="Desch L."/>
            <person name="Amada K."/>
            <person name="van Gelder W."/>
            <person name="Glover K."/>
            <person name="Roden E.E."/>
            <person name="Boyd E.S."/>
        </authorList>
    </citation>
    <scope>NUCLEOTIDE SEQUENCE [LARGE SCALE GENOMIC DNA]</scope>
    <source>
        <strain evidence="1 2">RG</strain>
    </source>
</reference>
<gene>
    <name evidence="1" type="ORF">ABW22_11775</name>
</gene>
<dbReference type="Proteomes" id="UP000064243">
    <property type="component" value="Unassembled WGS sequence"/>
</dbReference>
<evidence type="ECO:0000313" key="1">
    <source>
        <dbReference type="EMBL" id="KVW94708.1"/>
    </source>
</evidence>
<name>A0A106BM62_THIDE</name>
<accession>A0A106BM62</accession>
<organism evidence="1 2">
    <name type="scientific">Thiobacillus denitrificans</name>
    <dbReference type="NCBI Taxonomy" id="36861"/>
    <lineage>
        <taxon>Bacteria</taxon>
        <taxon>Pseudomonadati</taxon>
        <taxon>Pseudomonadota</taxon>
        <taxon>Betaproteobacteria</taxon>
        <taxon>Nitrosomonadales</taxon>
        <taxon>Thiobacillaceae</taxon>
        <taxon>Thiobacillus</taxon>
    </lineage>
</organism>
<dbReference type="PATRIC" id="fig|36861.3.peg.2135"/>
<comment type="caution">
    <text evidence="1">The sequence shown here is derived from an EMBL/GenBank/DDBJ whole genome shotgun (WGS) entry which is preliminary data.</text>
</comment>